<dbReference type="InterPro" id="IPR034466">
    <property type="entry name" value="Methyltransferase_Class_B"/>
</dbReference>
<evidence type="ECO:0000313" key="9">
    <source>
        <dbReference type="Proteomes" id="UP000236340"/>
    </source>
</evidence>
<evidence type="ECO:0000256" key="3">
    <source>
        <dbReference type="ARBA" id="ARBA00022723"/>
    </source>
</evidence>
<feature type="domain" description="B12-binding" evidence="6">
    <location>
        <begin position="2"/>
        <end position="149"/>
    </location>
</feature>
<keyword evidence="3" id="KW-0479">Metal-binding</keyword>
<dbReference type="NCBIfam" id="TIGR04072">
    <property type="entry name" value="rSAM_ladder_B12"/>
    <property type="match status" value="1"/>
</dbReference>
<dbReference type="PANTHER" id="PTHR43409">
    <property type="entry name" value="ANAEROBIC MAGNESIUM-PROTOPORPHYRIN IX MONOMETHYL ESTER CYCLASE-RELATED"/>
    <property type="match status" value="1"/>
</dbReference>
<evidence type="ECO:0000256" key="2">
    <source>
        <dbReference type="ARBA" id="ARBA00022691"/>
    </source>
</evidence>
<dbReference type="Proteomes" id="UP000236340">
    <property type="component" value="Unassembled WGS sequence"/>
</dbReference>
<dbReference type="CDD" id="cd02068">
    <property type="entry name" value="radical_SAM_B12_BD"/>
    <property type="match status" value="1"/>
</dbReference>
<dbReference type="PANTHER" id="PTHR43409:SF16">
    <property type="entry name" value="SLR0320 PROTEIN"/>
    <property type="match status" value="1"/>
</dbReference>
<keyword evidence="2" id="KW-0949">S-adenosyl-L-methionine</keyword>
<dbReference type="Pfam" id="PF02310">
    <property type="entry name" value="B12-binding"/>
    <property type="match status" value="1"/>
</dbReference>
<dbReference type="Pfam" id="PF04055">
    <property type="entry name" value="Radical_SAM"/>
    <property type="match status" value="1"/>
</dbReference>
<sequence length="454" mass="49981">MAKVLLYSTNRTCEPYPVYPLGMAMVAGALQRAGHQVEQFDLLASGEDWSLLQSLLEEFVPEVICYSLRNIDNVDSLAGEQGWYLDQAREAIAFARRYSVAPVVIGGPALTIMPEEIFAYVGADHAVIGEGERLVPELVARLVAGEKVPALNYAAETPLAGESLQEPLRRSDWVRFYVGESDTINLQSKRGCPFRCSYCTYPGLEGSQFRFRPVAAVVEEMTRAQAEYGTHAFFFTDSIFNDPEDRYLQIAEELLRRDLKVRWSGYFRPQGLDRAKVALLKRSGLMAVEFGTDATTDVTLAELEKGFQFADVLDANQACVAEGIPAAHFVIFGGPGESRASLAEGLTNLDKLESCVVFAFSGIRILPGTGIERRALAEGLLEAGAPLLRPRYYQSPLIDAASMNAAITASFAGSRTRIFPPSEGQARLAVMRNFGFKGLLWDHLLAVDRQQQRG</sequence>
<evidence type="ECO:0000256" key="5">
    <source>
        <dbReference type="ARBA" id="ARBA00023014"/>
    </source>
</evidence>
<proteinExistence type="predicted"/>
<dbReference type="GO" id="GO:0003824">
    <property type="term" value="F:catalytic activity"/>
    <property type="evidence" value="ECO:0007669"/>
    <property type="project" value="InterPro"/>
</dbReference>
<dbReference type="GO" id="GO:0005829">
    <property type="term" value="C:cytosol"/>
    <property type="evidence" value="ECO:0007669"/>
    <property type="project" value="TreeGrafter"/>
</dbReference>
<dbReference type="SUPFAM" id="SSF102114">
    <property type="entry name" value="Radical SAM enzymes"/>
    <property type="match status" value="1"/>
</dbReference>
<dbReference type="EMBL" id="PPFX01000010">
    <property type="protein sequence ID" value="PNU20634.1"/>
    <property type="molecule type" value="Genomic_DNA"/>
</dbReference>
<keyword evidence="5" id="KW-0411">Iron-sulfur</keyword>
<name>A0A2K2HBE2_9BACT</name>
<dbReference type="SFLD" id="SFLDG01123">
    <property type="entry name" value="methyltransferase_(Class_B)"/>
    <property type="match status" value="1"/>
</dbReference>
<evidence type="ECO:0000313" key="8">
    <source>
        <dbReference type="EMBL" id="PNU20634.1"/>
    </source>
</evidence>
<dbReference type="InterPro" id="IPR006158">
    <property type="entry name" value="Cobalamin-bd"/>
</dbReference>
<dbReference type="GO" id="GO:0031419">
    <property type="term" value="F:cobalamin binding"/>
    <property type="evidence" value="ECO:0007669"/>
    <property type="project" value="InterPro"/>
</dbReference>
<protein>
    <submittedName>
        <fullName evidence="8">B12-binding domain-containing radical SAM protein</fullName>
    </submittedName>
</protein>
<organism evidence="8 9">
    <name type="scientific">Geothermobacter hydrogeniphilus</name>
    <dbReference type="NCBI Taxonomy" id="1969733"/>
    <lineage>
        <taxon>Bacteria</taxon>
        <taxon>Pseudomonadati</taxon>
        <taxon>Thermodesulfobacteriota</taxon>
        <taxon>Desulfuromonadia</taxon>
        <taxon>Desulfuromonadales</taxon>
        <taxon>Geothermobacteraceae</taxon>
        <taxon>Geothermobacter</taxon>
    </lineage>
</organism>
<feature type="domain" description="Radical SAM core" evidence="7">
    <location>
        <begin position="176"/>
        <end position="397"/>
    </location>
</feature>
<dbReference type="InterPro" id="IPR006638">
    <property type="entry name" value="Elp3/MiaA/NifB-like_rSAM"/>
</dbReference>
<dbReference type="SMART" id="SM00729">
    <property type="entry name" value="Elp3"/>
    <property type="match status" value="1"/>
</dbReference>
<dbReference type="InterPro" id="IPR051198">
    <property type="entry name" value="BchE-like"/>
</dbReference>
<evidence type="ECO:0000259" key="6">
    <source>
        <dbReference type="PROSITE" id="PS51332"/>
    </source>
</evidence>
<dbReference type="Gene3D" id="3.80.30.20">
    <property type="entry name" value="tm_1862 like domain"/>
    <property type="match status" value="1"/>
</dbReference>
<dbReference type="InterPro" id="IPR007197">
    <property type="entry name" value="rSAM"/>
</dbReference>
<reference evidence="8 9" key="1">
    <citation type="journal article" date="2018" name="Genome Announc.">
        <title>Genome Sequence of Geothermobacter sp. HR-1 Iron Reducer from the Loihi Seamount.</title>
        <authorList>
            <person name="Smith H."/>
            <person name="Abuyen K."/>
            <person name="Tremblay J."/>
            <person name="Savalia P."/>
            <person name="Perez-Rodriguez I."/>
            <person name="Emerson D."/>
            <person name="Tully B."/>
            <person name="Amend J."/>
        </authorList>
    </citation>
    <scope>NUCLEOTIDE SEQUENCE [LARGE SCALE GENOMIC DNA]</scope>
    <source>
        <strain evidence="8 9">HR-1</strain>
    </source>
</reference>
<evidence type="ECO:0000256" key="1">
    <source>
        <dbReference type="ARBA" id="ARBA00001966"/>
    </source>
</evidence>
<gene>
    <name evidence="8" type="ORF">C2E25_06205</name>
</gene>
<dbReference type="InterPro" id="IPR058240">
    <property type="entry name" value="rSAM_sf"/>
</dbReference>
<dbReference type="PROSITE" id="PS51332">
    <property type="entry name" value="B12_BINDING"/>
    <property type="match status" value="1"/>
</dbReference>
<keyword evidence="4" id="KW-0408">Iron</keyword>
<dbReference type="GO" id="GO:0046872">
    <property type="term" value="F:metal ion binding"/>
    <property type="evidence" value="ECO:0007669"/>
    <property type="project" value="UniProtKB-KW"/>
</dbReference>
<dbReference type="AlphaFoldDB" id="A0A2K2HBE2"/>
<dbReference type="InterPro" id="IPR023404">
    <property type="entry name" value="rSAM_horseshoe"/>
</dbReference>
<dbReference type="SFLD" id="SFLDG01082">
    <property type="entry name" value="B12-binding_domain_containing"/>
    <property type="match status" value="1"/>
</dbReference>
<comment type="cofactor">
    <cofactor evidence="1">
        <name>[4Fe-4S] cluster</name>
        <dbReference type="ChEBI" id="CHEBI:49883"/>
    </cofactor>
</comment>
<dbReference type="GO" id="GO:0051539">
    <property type="term" value="F:4 iron, 4 sulfur cluster binding"/>
    <property type="evidence" value="ECO:0007669"/>
    <property type="project" value="UniProtKB-KW"/>
</dbReference>
<dbReference type="OrthoDB" id="9762608at2"/>
<dbReference type="RefSeq" id="WP_103114903.1">
    <property type="nucleotide sequence ID" value="NZ_PPFX01000010.1"/>
</dbReference>
<evidence type="ECO:0000259" key="7">
    <source>
        <dbReference type="PROSITE" id="PS51918"/>
    </source>
</evidence>
<comment type="caution">
    <text evidence="8">The sequence shown here is derived from an EMBL/GenBank/DDBJ whole genome shotgun (WGS) entry which is preliminary data.</text>
</comment>
<evidence type="ECO:0000256" key="4">
    <source>
        <dbReference type="ARBA" id="ARBA00023004"/>
    </source>
</evidence>
<dbReference type="InterPro" id="IPR023969">
    <property type="entry name" value="CHP04072_B12-bd/rSAM"/>
</dbReference>
<accession>A0A2K2HBE2</accession>
<dbReference type="SFLD" id="SFLDS00029">
    <property type="entry name" value="Radical_SAM"/>
    <property type="match status" value="1"/>
</dbReference>
<dbReference type="Gene3D" id="3.40.50.280">
    <property type="entry name" value="Cobalamin-binding domain"/>
    <property type="match status" value="1"/>
</dbReference>
<dbReference type="PROSITE" id="PS51918">
    <property type="entry name" value="RADICAL_SAM"/>
    <property type="match status" value="1"/>
</dbReference>